<keyword evidence="3" id="KW-1185">Reference proteome</keyword>
<dbReference type="Proteomes" id="UP000317043">
    <property type="component" value="Unassembled WGS sequence"/>
</dbReference>
<dbReference type="AlphaFoldDB" id="A0A543AS72"/>
<sequence>MNRSRHLVRVLASLVVAGALLLTACSTGAGEDPAAEVLSRYSLDDLGAKELVEHLDTMPVSGRSDGFIASVRPDAIVVTDEDGTEESVAMPTGEFYLSIAPYAEQTHDCYFHSFTTCLGELSDEPIQIRVTDLGDGTVLIDESTRTYDNGFVGLWLPRDIEAEVVVEHDGRSGSQTVRTGAEDPTCLTTLRLS</sequence>
<evidence type="ECO:0000313" key="3">
    <source>
        <dbReference type="Proteomes" id="UP000317043"/>
    </source>
</evidence>
<organism evidence="2 3">
    <name type="scientific">Stackebrandtia endophytica</name>
    <dbReference type="NCBI Taxonomy" id="1496996"/>
    <lineage>
        <taxon>Bacteria</taxon>
        <taxon>Bacillati</taxon>
        <taxon>Actinomycetota</taxon>
        <taxon>Actinomycetes</taxon>
        <taxon>Glycomycetales</taxon>
        <taxon>Glycomycetaceae</taxon>
        <taxon>Stackebrandtia</taxon>
    </lineage>
</organism>
<dbReference type="NCBIfam" id="NF038094">
    <property type="entry name" value="CueP_fam"/>
    <property type="match status" value="1"/>
</dbReference>
<protein>
    <recommendedName>
        <fullName evidence="4">CueP family metal-binding protein</fullName>
    </recommendedName>
</protein>
<dbReference type="RefSeq" id="WP_142035283.1">
    <property type="nucleotide sequence ID" value="NZ_JBHTGS010000001.1"/>
</dbReference>
<proteinExistence type="predicted"/>
<comment type="caution">
    <text evidence="2">The sequence shown here is derived from an EMBL/GenBank/DDBJ whole genome shotgun (WGS) entry which is preliminary data.</text>
</comment>
<evidence type="ECO:0000313" key="2">
    <source>
        <dbReference type="EMBL" id="TQL75432.1"/>
    </source>
</evidence>
<dbReference type="PROSITE" id="PS51257">
    <property type="entry name" value="PROKAR_LIPOPROTEIN"/>
    <property type="match status" value="1"/>
</dbReference>
<dbReference type="InParanoid" id="A0A543AS72"/>
<feature type="signal peptide" evidence="1">
    <location>
        <begin position="1"/>
        <end position="29"/>
    </location>
</feature>
<gene>
    <name evidence="2" type="ORF">FB566_0936</name>
</gene>
<feature type="chain" id="PRO_5022008665" description="CueP family metal-binding protein" evidence="1">
    <location>
        <begin position="30"/>
        <end position="193"/>
    </location>
</feature>
<evidence type="ECO:0000256" key="1">
    <source>
        <dbReference type="SAM" id="SignalP"/>
    </source>
</evidence>
<dbReference type="OrthoDB" id="73040at2"/>
<reference evidence="2 3" key="1">
    <citation type="submission" date="2019-06" db="EMBL/GenBank/DDBJ databases">
        <title>Sequencing the genomes of 1000 actinobacteria strains.</title>
        <authorList>
            <person name="Klenk H.-P."/>
        </authorList>
    </citation>
    <scope>NUCLEOTIDE SEQUENCE [LARGE SCALE GENOMIC DNA]</scope>
    <source>
        <strain evidence="2 3">DSM 45928</strain>
    </source>
</reference>
<dbReference type="EMBL" id="VFOW01000001">
    <property type="protein sequence ID" value="TQL75432.1"/>
    <property type="molecule type" value="Genomic_DNA"/>
</dbReference>
<keyword evidence="1" id="KW-0732">Signal</keyword>
<name>A0A543AS72_9ACTN</name>
<accession>A0A543AS72</accession>
<dbReference type="Gene3D" id="2.60.40.3700">
    <property type="match status" value="1"/>
</dbReference>
<evidence type="ECO:0008006" key="4">
    <source>
        <dbReference type="Google" id="ProtNLM"/>
    </source>
</evidence>
<dbReference type="Pfam" id="PF21172">
    <property type="entry name" value="CueP"/>
    <property type="match status" value="1"/>
</dbReference>
<dbReference type="InterPro" id="IPR047808">
    <property type="entry name" value="CueP-like"/>
</dbReference>